<dbReference type="Proteomes" id="UP000245956">
    <property type="component" value="Unassembled WGS sequence"/>
</dbReference>
<evidence type="ECO:0000313" key="4">
    <source>
        <dbReference type="Proteomes" id="UP001287286"/>
    </source>
</evidence>
<reference evidence="1 4" key="4">
    <citation type="journal article" date="2024" name="Microbiol. Resour. Announc.">
        <title>Genome annotations for the ascomycete fungi Trichoderma harzianum, Trichoderma aggressivum, and Purpureocillium lilacinum.</title>
        <authorList>
            <person name="Beijen E.P.W."/>
            <person name="Ohm R.A."/>
        </authorList>
    </citation>
    <scope>NUCLEOTIDE SEQUENCE [LARGE SCALE GENOMIC DNA]</scope>
    <source>
        <strain evidence="1 4">CBS 150709</strain>
    </source>
</reference>
<protein>
    <submittedName>
        <fullName evidence="2">Uncharacterized protein</fullName>
    </submittedName>
</protein>
<evidence type="ECO:0000313" key="1">
    <source>
        <dbReference type="EMBL" id="KAK4089634.1"/>
    </source>
</evidence>
<dbReference type="GO" id="GO:0033617">
    <property type="term" value="P:mitochondrial respiratory chain complex IV assembly"/>
    <property type="evidence" value="ECO:0007669"/>
    <property type="project" value="TreeGrafter"/>
</dbReference>
<proteinExistence type="predicted"/>
<organism evidence="2 3">
    <name type="scientific">Purpureocillium lilacinum</name>
    <name type="common">Paecilomyces lilacinus</name>
    <dbReference type="NCBI Taxonomy" id="33203"/>
    <lineage>
        <taxon>Eukaryota</taxon>
        <taxon>Fungi</taxon>
        <taxon>Dikarya</taxon>
        <taxon>Ascomycota</taxon>
        <taxon>Pezizomycotina</taxon>
        <taxon>Sordariomycetes</taxon>
        <taxon>Hypocreomycetidae</taxon>
        <taxon>Hypocreales</taxon>
        <taxon>Ophiocordycipitaceae</taxon>
        <taxon>Purpureocillium</taxon>
    </lineage>
</organism>
<evidence type="ECO:0000313" key="2">
    <source>
        <dbReference type="EMBL" id="PWI70450.1"/>
    </source>
</evidence>
<accession>A0A2U3E7F8</accession>
<dbReference type="PANTHER" id="PTHR40020:SF1">
    <property type="entry name" value="CYTOCHROME C OXIDASE ASSEMBLY FACTOR 2"/>
    <property type="match status" value="1"/>
</dbReference>
<reference evidence="2 3" key="2">
    <citation type="journal article" date="2016" name="Front. Microbiol.">
        <title>Genome and transcriptome sequences reveal the specific parasitism of the nematophagous Purpureocillium lilacinum 36-1.</title>
        <authorList>
            <person name="Xie J."/>
            <person name="Li S."/>
            <person name="Mo C."/>
            <person name="Xiao X."/>
            <person name="Peng D."/>
            <person name="Wang G."/>
            <person name="Xiao Y."/>
        </authorList>
    </citation>
    <scope>NUCLEOTIDE SEQUENCE [LARGE SCALE GENOMIC DNA]</scope>
    <source>
        <strain evidence="2 3">36-1</strain>
    </source>
</reference>
<gene>
    <name evidence="2" type="ORF">PCL_12849</name>
    <name evidence="1" type="ORF">Purlil1_6203</name>
</gene>
<name>A0A2U3E7F8_PURLI</name>
<reference evidence="2" key="1">
    <citation type="submission" date="2015-05" db="EMBL/GenBank/DDBJ databases">
        <authorList>
            <person name="Wang D.B."/>
            <person name="Wang M."/>
        </authorList>
    </citation>
    <scope>NUCLEOTIDE SEQUENCE</scope>
    <source>
        <strain evidence="2">36-1</strain>
    </source>
</reference>
<reference evidence="1" key="3">
    <citation type="submission" date="2023-11" db="EMBL/GenBank/DDBJ databases">
        <authorList>
            <person name="Beijen E."/>
            <person name="Ohm R.A."/>
        </authorList>
    </citation>
    <scope>NUCLEOTIDE SEQUENCE</scope>
    <source>
        <strain evidence="1">CBS 150709</strain>
    </source>
</reference>
<dbReference type="AlphaFoldDB" id="A0A2U3E7F8"/>
<evidence type="ECO:0000313" key="3">
    <source>
        <dbReference type="Proteomes" id="UP000245956"/>
    </source>
</evidence>
<sequence>MGSSVPRGQWAFAESSCSCSAHQIACRRLFSRPGSSIIAQLSRTTTASPAPGAAIIAGAGTCLQHYVSAARLNCPANTSADYPLRESRTLLIPCAESRERRGIMPPHLHPRSRMTSSLFATTVVASFFVVALPHILPCPVPRTKFADGEVIVDENGRRRRWRRRDPAESKDGIVQFNQTGDDDTYTNVERTTRECPVPKPGGMLGEWLGFHKSDGETGKR</sequence>
<keyword evidence="4" id="KW-1185">Reference proteome</keyword>
<comment type="caution">
    <text evidence="2">The sequence shown here is derived from an EMBL/GenBank/DDBJ whole genome shotgun (WGS) entry which is preliminary data.</text>
</comment>
<dbReference type="PANTHER" id="PTHR40020">
    <property type="entry name" value="CYTOCHROME C OXIDASE ASSEMBLY FACTOR 2"/>
    <property type="match status" value="1"/>
</dbReference>
<dbReference type="EMBL" id="LCWV01000009">
    <property type="protein sequence ID" value="PWI70450.1"/>
    <property type="molecule type" value="Genomic_DNA"/>
</dbReference>
<dbReference type="Proteomes" id="UP001287286">
    <property type="component" value="Unassembled WGS sequence"/>
</dbReference>
<dbReference type="EMBL" id="JAWRVI010000019">
    <property type="protein sequence ID" value="KAK4089634.1"/>
    <property type="molecule type" value="Genomic_DNA"/>
</dbReference>
<dbReference type="GO" id="GO:0005759">
    <property type="term" value="C:mitochondrial matrix"/>
    <property type="evidence" value="ECO:0007669"/>
    <property type="project" value="TreeGrafter"/>
</dbReference>